<name>D6SLA8_9BACT</name>
<sequence>MSDSFCVKSVFKKLKVLVAEMGLTIKALLLMCVERLREGKEMDK</sequence>
<dbReference type="RefSeq" id="WP_008868601.1">
    <property type="nucleotide sequence ID" value="NZ_ACJN02000001.1"/>
</dbReference>
<dbReference type="EMBL" id="ACJN02000001">
    <property type="protein sequence ID" value="EFI35469.1"/>
    <property type="molecule type" value="Genomic_DNA"/>
</dbReference>
<protein>
    <submittedName>
        <fullName evidence="1">Uncharacterized protein</fullName>
    </submittedName>
</protein>
<organism evidence="1 2">
    <name type="scientific">Desulfonatronospira thiodismutans ASO3-1</name>
    <dbReference type="NCBI Taxonomy" id="555779"/>
    <lineage>
        <taxon>Bacteria</taxon>
        <taxon>Pseudomonadati</taxon>
        <taxon>Thermodesulfobacteriota</taxon>
        <taxon>Desulfovibrionia</taxon>
        <taxon>Desulfovibrionales</taxon>
        <taxon>Desulfonatronovibrionaceae</taxon>
        <taxon>Desulfonatronospira</taxon>
    </lineage>
</organism>
<evidence type="ECO:0000313" key="2">
    <source>
        <dbReference type="Proteomes" id="UP000005496"/>
    </source>
</evidence>
<keyword evidence="2" id="KW-1185">Reference proteome</keyword>
<accession>D6SLA8</accession>
<dbReference type="Proteomes" id="UP000005496">
    <property type="component" value="Unassembled WGS sequence"/>
</dbReference>
<gene>
    <name evidence="1" type="ORF">Dthio_PD2889</name>
</gene>
<proteinExistence type="predicted"/>
<comment type="caution">
    <text evidence="1">The sequence shown here is derived from an EMBL/GenBank/DDBJ whole genome shotgun (WGS) entry which is preliminary data.</text>
</comment>
<dbReference type="AlphaFoldDB" id="D6SLA8"/>
<evidence type="ECO:0000313" key="1">
    <source>
        <dbReference type="EMBL" id="EFI35469.1"/>
    </source>
</evidence>
<reference evidence="1" key="1">
    <citation type="submission" date="2010-05" db="EMBL/GenBank/DDBJ databases">
        <title>The draft genome of Desulfonatronospira thiodismutans ASO3-1.</title>
        <authorList>
            <consortium name="US DOE Joint Genome Institute (JGI-PGF)"/>
            <person name="Lucas S."/>
            <person name="Copeland A."/>
            <person name="Lapidus A."/>
            <person name="Cheng J.-F."/>
            <person name="Bruce D."/>
            <person name="Goodwin L."/>
            <person name="Pitluck S."/>
            <person name="Chertkov O."/>
            <person name="Brettin T."/>
            <person name="Detter J.C."/>
            <person name="Han C."/>
            <person name="Land M.L."/>
            <person name="Hauser L."/>
            <person name="Kyrpides N."/>
            <person name="Mikhailova N."/>
            <person name="Muyzer G."/>
            <person name="Woyke T."/>
        </authorList>
    </citation>
    <scope>NUCLEOTIDE SEQUENCE [LARGE SCALE GENOMIC DNA]</scope>
    <source>
        <strain evidence="1">ASO3-1</strain>
    </source>
</reference>